<evidence type="ECO:0000256" key="3">
    <source>
        <dbReference type="ARBA" id="ARBA00022771"/>
    </source>
</evidence>
<keyword evidence="2" id="KW-0479">Metal-binding</keyword>
<feature type="region of interest" description="Disordered" evidence="5">
    <location>
        <begin position="357"/>
        <end position="390"/>
    </location>
</feature>
<dbReference type="Gramene" id="Kaladp0058s0074.1.v1.1">
    <property type="protein sequence ID" value="Kaladp0058s0074.1.v1.1"/>
    <property type="gene ID" value="Kaladp0058s0074.v1.1"/>
</dbReference>
<keyword evidence="3" id="KW-0862">Zinc</keyword>
<evidence type="ECO:0000256" key="5">
    <source>
        <dbReference type="SAM" id="MobiDB-lite"/>
    </source>
</evidence>
<dbReference type="PANTHER" id="PTHR46868">
    <property type="entry name" value="FCS-LIKE ZINC FINGER 11"/>
    <property type="match status" value="1"/>
</dbReference>
<dbReference type="AlphaFoldDB" id="A0A7N0U8K9"/>
<proteinExistence type="inferred from homology"/>
<evidence type="ECO:0000256" key="1">
    <source>
        <dbReference type="ARBA" id="ARBA00009374"/>
    </source>
</evidence>
<dbReference type="InterPro" id="IPR007650">
    <property type="entry name" value="Zf-FLZ_dom"/>
</dbReference>
<dbReference type="InterPro" id="IPR044585">
    <property type="entry name" value="FLZ10/11"/>
</dbReference>
<dbReference type="GO" id="GO:0008270">
    <property type="term" value="F:zinc ion binding"/>
    <property type="evidence" value="ECO:0007669"/>
    <property type="project" value="UniProtKB-KW"/>
</dbReference>
<evidence type="ECO:0000313" key="8">
    <source>
        <dbReference type="Proteomes" id="UP000594263"/>
    </source>
</evidence>
<keyword evidence="3" id="KW-0863">Zinc-finger</keyword>
<comment type="similarity">
    <text evidence="1">Belongs to the FLZ family.</text>
</comment>
<evidence type="ECO:0000313" key="7">
    <source>
        <dbReference type="EnsemblPlants" id="Kaladp0058s0074.2.v1.1"/>
    </source>
</evidence>
<reference evidence="7" key="1">
    <citation type="submission" date="2021-01" db="UniProtKB">
        <authorList>
            <consortium name="EnsemblPlants"/>
        </authorList>
    </citation>
    <scope>IDENTIFICATION</scope>
</reference>
<dbReference type="EnsemblPlants" id="Kaladp0058s0074.1.v1.1">
    <property type="protein sequence ID" value="Kaladp0058s0074.1.v1.1"/>
    <property type="gene ID" value="Kaladp0058s0074.v1.1"/>
</dbReference>
<dbReference type="EnsemblPlants" id="Kaladp0058s0074.2.v1.1">
    <property type="protein sequence ID" value="Kaladp0058s0074.2.v1.1"/>
    <property type="gene ID" value="Kaladp0058s0074.v1.1"/>
</dbReference>
<dbReference type="OMA" id="KVTHIFC"/>
<organism evidence="7 8">
    <name type="scientific">Kalanchoe fedtschenkoi</name>
    <name type="common">Lavender scallops</name>
    <name type="synonym">South American air plant</name>
    <dbReference type="NCBI Taxonomy" id="63787"/>
    <lineage>
        <taxon>Eukaryota</taxon>
        <taxon>Viridiplantae</taxon>
        <taxon>Streptophyta</taxon>
        <taxon>Embryophyta</taxon>
        <taxon>Tracheophyta</taxon>
        <taxon>Spermatophyta</taxon>
        <taxon>Magnoliopsida</taxon>
        <taxon>eudicotyledons</taxon>
        <taxon>Gunneridae</taxon>
        <taxon>Pentapetalae</taxon>
        <taxon>Saxifragales</taxon>
        <taxon>Crassulaceae</taxon>
        <taxon>Kalanchoe</taxon>
    </lineage>
</organism>
<evidence type="ECO:0000256" key="2">
    <source>
        <dbReference type="ARBA" id="ARBA00022723"/>
    </source>
</evidence>
<protein>
    <recommendedName>
        <fullName evidence="6">FLZ-type domain-containing protein</fullName>
    </recommendedName>
</protein>
<name>A0A7N0U8K9_KALFE</name>
<accession>A0A7N0U8K9</accession>
<feature type="domain" description="FLZ-type" evidence="6">
    <location>
        <begin position="320"/>
        <end position="363"/>
    </location>
</feature>
<dbReference type="Gramene" id="Kaladp0058s0074.2.v1.1">
    <property type="protein sequence ID" value="Kaladp0058s0074.2.v1.1"/>
    <property type="gene ID" value="Kaladp0058s0074.v1.1"/>
</dbReference>
<evidence type="ECO:0000259" key="6">
    <source>
        <dbReference type="PROSITE" id="PS51795"/>
    </source>
</evidence>
<dbReference type="Pfam" id="PF04570">
    <property type="entry name" value="zf-FLZ"/>
    <property type="match status" value="1"/>
</dbReference>
<dbReference type="PROSITE" id="PS51795">
    <property type="entry name" value="ZF_FLZ"/>
    <property type="match status" value="1"/>
</dbReference>
<feature type="zinc finger region" description="FLZ-type" evidence="4">
    <location>
        <begin position="320"/>
        <end position="363"/>
    </location>
</feature>
<dbReference type="PANTHER" id="PTHR46868:SF3">
    <property type="entry name" value="FCS-LIKE ZINC FINGER 11"/>
    <property type="match status" value="1"/>
</dbReference>
<sequence>MLRKRNRSVHQDQPKAYPHMSVSDFVLRNDFRNQRARKNSVFNVPGSFVGLSPKGLFECDAAKSPTSPLDYRVFSRRFRGQKCWDCNKVGLSIIDDSGGNGESRAKNIIFGPQLRIKPSTSGNNFDACGVSKSLPKNYPVFNQSKAKSSDKKAGCSRCIFEIGDEAGDAMEPELVEVFRSCSLDSSGRRFPPVRKSNLGSNLRDRKFCSGSIASNCFPFAPIKEGLKRVDVAHFRSDTGHGAHEFISAADVELSEDYTSVTSHGPNPKTTRIYSDGTLERHSIFPNASTSGLTINMGQRNSALYPVTKCASVTDSLPSKNFLSACNNCGKRLDGGDIFMYRGEKAFCSLECRESEIVNSEDSDERGSDSSGNSPGNAGPEPPMNGHSVQA</sequence>
<dbReference type="Proteomes" id="UP000594263">
    <property type="component" value="Unplaced"/>
</dbReference>
<evidence type="ECO:0000256" key="4">
    <source>
        <dbReference type="PROSITE-ProRule" id="PRU01131"/>
    </source>
</evidence>
<keyword evidence="8" id="KW-1185">Reference proteome</keyword>